<evidence type="ECO:0000256" key="6">
    <source>
        <dbReference type="ARBA" id="ARBA00022729"/>
    </source>
</evidence>
<dbReference type="STRING" id="381666.H16_B0121"/>
<feature type="signal peptide" evidence="11">
    <location>
        <begin position="1"/>
        <end position="24"/>
    </location>
</feature>
<dbReference type="eggNOG" id="COG3203">
    <property type="taxonomic scope" value="Bacteria"/>
</dbReference>
<dbReference type="PANTHER" id="PTHR34501">
    <property type="entry name" value="PROTEIN YDDL-RELATED"/>
    <property type="match status" value="1"/>
</dbReference>
<name>Q0K4Z7_CUPNH</name>
<keyword evidence="10" id="KW-0998">Cell outer membrane</keyword>
<dbReference type="EMBL" id="CP039288">
    <property type="protein sequence ID" value="QCC02868.1"/>
    <property type="molecule type" value="Genomic_DNA"/>
</dbReference>
<keyword evidence="3" id="KW-0813">Transport</keyword>
<evidence type="ECO:0000256" key="8">
    <source>
        <dbReference type="ARBA" id="ARBA00023114"/>
    </source>
</evidence>
<keyword evidence="15" id="KW-1185">Reference proteome</keyword>
<dbReference type="AlphaFoldDB" id="Q0K4Z7"/>
<dbReference type="GO" id="GO:0046930">
    <property type="term" value="C:pore complex"/>
    <property type="evidence" value="ECO:0007669"/>
    <property type="project" value="UniProtKB-KW"/>
</dbReference>
<sequence length="367" mass="38784">MNQTASHRLLAAGLLPFVALAALAGTNAHAEPGVTLYGIASSAVRYTSNLDGHHNGQAALVSGGMVGSRFGLKGDEDLGGGNHVIFRLEAGIGSDDGRSSYNMLFGRQAYAGLSGDWGSLTFGRQYNALNNIGWAFNPLDQGWGNFWSDPLYIGGDIFFQDYRINNSMVYKKTAGPFTLQLDYGTGEQPGSLARGITLGGGLMFQQGALALGAAYDQRKSADGGNTVRNYSVGGSYAFGKATAYLGHMGRRESAGDARFNIAFAGLGYQLTPALHVSGAYYRYWQGGNVTTQFQDVPALLGSGNADSIAVVADYALSKRTSVYLEADAVHARGGAVGRETEYWAGAPAAGVDRTTRVGVMLGMRHHF</sequence>
<dbReference type="EMBL" id="AM260480">
    <property type="protein sequence ID" value="CAJ94927.1"/>
    <property type="molecule type" value="Genomic_DNA"/>
</dbReference>
<evidence type="ECO:0000256" key="5">
    <source>
        <dbReference type="ARBA" id="ARBA00022692"/>
    </source>
</evidence>
<feature type="chain" id="PRO_5004174571" evidence="11">
    <location>
        <begin position="25"/>
        <end position="367"/>
    </location>
</feature>
<dbReference type="InterPro" id="IPR002299">
    <property type="entry name" value="Porin_Neis"/>
</dbReference>
<evidence type="ECO:0000256" key="10">
    <source>
        <dbReference type="ARBA" id="ARBA00023237"/>
    </source>
</evidence>
<keyword evidence="4" id="KW-1134">Transmembrane beta strand</keyword>
<dbReference type="Proteomes" id="UP000296079">
    <property type="component" value="Chromosome 2"/>
</dbReference>
<comment type="subcellular location">
    <subcellularLocation>
        <location evidence="1">Cell outer membrane</location>
        <topology evidence="1">Multi-pass membrane protein</topology>
    </subcellularLocation>
</comment>
<dbReference type="OrthoDB" id="5289162at2"/>
<evidence type="ECO:0000313" key="14">
    <source>
        <dbReference type="EMBL" id="QCC02868.1"/>
    </source>
</evidence>
<dbReference type="PANTHER" id="PTHR34501:SF9">
    <property type="entry name" value="MAJOR OUTER MEMBRANE PROTEIN P.IA"/>
    <property type="match status" value="1"/>
</dbReference>
<evidence type="ECO:0000313" key="15">
    <source>
        <dbReference type="Proteomes" id="UP000008210"/>
    </source>
</evidence>
<dbReference type="InterPro" id="IPR050298">
    <property type="entry name" value="Gram-neg_bact_OMP"/>
</dbReference>
<dbReference type="GO" id="GO:0034220">
    <property type="term" value="P:monoatomic ion transmembrane transport"/>
    <property type="evidence" value="ECO:0007669"/>
    <property type="project" value="InterPro"/>
</dbReference>
<evidence type="ECO:0000256" key="9">
    <source>
        <dbReference type="ARBA" id="ARBA00023136"/>
    </source>
</evidence>
<evidence type="ECO:0000259" key="12">
    <source>
        <dbReference type="Pfam" id="PF13609"/>
    </source>
</evidence>
<evidence type="ECO:0000313" key="13">
    <source>
        <dbReference type="EMBL" id="CAJ94927.1"/>
    </source>
</evidence>
<keyword evidence="6 11" id="KW-0732">Signal</keyword>
<dbReference type="Pfam" id="PF13609">
    <property type="entry name" value="Porin_4"/>
    <property type="match status" value="1"/>
</dbReference>
<comment type="subunit">
    <text evidence="2">Homotrimer.</text>
</comment>
<evidence type="ECO:0000313" key="16">
    <source>
        <dbReference type="Proteomes" id="UP000296079"/>
    </source>
</evidence>
<feature type="domain" description="Porin" evidence="12">
    <location>
        <begin position="19"/>
        <end position="332"/>
    </location>
</feature>
<evidence type="ECO:0000256" key="11">
    <source>
        <dbReference type="SAM" id="SignalP"/>
    </source>
</evidence>
<proteinExistence type="predicted"/>
<organism evidence="13 15">
    <name type="scientific">Cupriavidus necator (strain ATCC 17699 / DSM 428 / KCTC 22496 / NCIMB 10442 / H16 / Stanier 337)</name>
    <name type="common">Ralstonia eutropha</name>
    <dbReference type="NCBI Taxonomy" id="381666"/>
    <lineage>
        <taxon>Bacteria</taxon>
        <taxon>Pseudomonadati</taxon>
        <taxon>Pseudomonadota</taxon>
        <taxon>Betaproteobacteria</taxon>
        <taxon>Burkholderiales</taxon>
        <taxon>Burkholderiaceae</taxon>
        <taxon>Cupriavidus</taxon>
    </lineage>
</organism>
<evidence type="ECO:0000256" key="3">
    <source>
        <dbReference type="ARBA" id="ARBA00022448"/>
    </source>
</evidence>
<dbReference type="GO" id="GO:0015288">
    <property type="term" value="F:porin activity"/>
    <property type="evidence" value="ECO:0007669"/>
    <property type="project" value="UniProtKB-KW"/>
</dbReference>
<dbReference type="CDD" id="cd00342">
    <property type="entry name" value="gram_neg_porins"/>
    <property type="match status" value="1"/>
</dbReference>
<keyword evidence="7" id="KW-0406">Ion transport</keyword>
<dbReference type="Proteomes" id="UP000008210">
    <property type="component" value="Chromosome 2"/>
</dbReference>
<dbReference type="RefSeq" id="WP_011616360.1">
    <property type="nucleotide sequence ID" value="NC_008314.1"/>
</dbReference>
<protein>
    <submittedName>
        <fullName evidence="13 14">Porin</fullName>
    </submittedName>
</protein>
<dbReference type="Gene3D" id="2.40.160.10">
    <property type="entry name" value="Porin"/>
    <property type="match status" value="1"/>
</dbReference>
<dbReference type="GO" id="GO:0009279">
    <property type="term" value="C:cell outer membrane"/>
    <property type="evidence" value="ECO:0007669"/>
    <property type="project" value="UniProtKB-SubCell"/>
</dbReference>
<evidence type="ECO:0000256" key="7">
    <source>
        <dbReference type="ARBA" id="ARBA00023065"/>
    </source>
</evidence>
<keyword evidence="8" id="KW-0626">Porin</keyword>
<dbReference type="PRINTS" id="PR00184">
    <property type="entry name" value="NEISSPPORIN"/>
</dbReference>
<accession>Q0K4Z7</accession>
<dbReference type="InterPro" id="IPR033900">
    <property type="entry name" value="Gram_neg_porin_domain"/>
</dbReference>
<dbReference type="InterPro" id="IPR001702">
    <property type="entry name" value="Porin_Gram-ve"/>
</dbReference>
<gene>
    <name evidence="13" type="ordered locus">H16_B0121</name>
    <name evidence="14" type="ORF">E6A55_19710</name>
</gene>
<keyword evidence="9" id="KW-0472">Membrane</keyword>
<reference evidence="13 15" key="1">
    <citation type="journal article" date="2006" name="Nat. Biotechnol.">
        <title>Genome sequence of the bioplastic-producing 'Knallgas' bacterium Ralstonia eutropha H16.</title>
        <authorList>
            <person name="Pohlmann A."/>
            <person name="Fricke W.F."/>
            <person name="Reinecke F."/>
            <person name="Kusian B."/>
            <person name="Liesegang H."/>
            <person name="Cramm R."/>
            <person name="Eitinger T."/>
            <person name="Ewering C."/>
            <person name="Potter M."/>
            <person name="Schwartz E."/>
            <person name="Strittmatter A."/>
            <person name="Voss I."/>
            <person name="Gottschalk G."/>
            <person name="Steinbuechel A."/>
            <person name="Friedrich B."/>
            <person name="Bowien B."/>
        </authorList>
    </citation>
    <scope>NUCLEOTIDE SEQUENCE [LARGE SCALE GENOMIC DNA]</scope>
    <source>
        <strain evidence="15">ATCC 17699 / DSM 428 / KCTC 22496 / NCIMB 10442 / H16 / Stanier 337</strain>
        <strain evidence="13">H16</strain>
    </source>
</reference>
<dbReference type="SUPFAM" id="SSF56935">
    <property type="entry name" value="Porins"/>
    <property type="match status" value="1"/>
</dbReference>
<dbReference type="HOGENOM" id="CLU_038238_2_0_4"/>
<dbReference type="KEGG" id="reh:H16_B0121"/>
<reference evidence="14 16" key="2">
    <citation type="submission" date="2019-04" db="EMBL/GenBank/DDBJ databases">
        <title>Long-read de novo sequencing of Cupriavidus necator H16.</title>
        <authorList>
            <person name="Little G.T."/>
            <person name="Ehsaan M."/>
            <person name="Arenas-Lopez C."/>
            <person name="Jawed K."/>
            <person name="Winzer K."/>
            <person name="Kovacs K."/>
            <person name="Malys N."/>
            <person name="Minton N.P."/>
        </authorList>
    </citation>
    <scope>NUCLEOTIDE SEQUENCE [LARGE SCALE GENOMIC DNA]</scope>
    <source>
        <strain evidence="14 16">H16</strain>
    </source>
</reference>
<dbReference type="InterPro" id="IPR023614">
    <property type="entry name" value="Porin_dom_sf"/>
</dbReference>
<evidence type="ECO:0000256" key="4">
    <source>
        <dbReference type="ARBA" id="ARBA00022452"/>
    </source>
</evidence>
<keyword evidence="5" id="KW-0812">Transmembrane</keyword>
<evidence type="ECO:0000256" key="1">
    <source>
        <dbReference type="ARBA" id="ARBA00004571"/>
    </source>
</evidence>
<evidence type="ECO:0000256" key="2">
    <source>
        <dbReference type="ARBA" id="ARBA00011233"/>
    </source>
</evidence>
<dbReference type="PRINTS" id="PR00182">
    <property type="entry name" value="ECOLNEIPORIN"/>
</dbReference>